<name>A0AAN7YZZ9_9MYCE</name>
<gene>
    <name evidence="1" type="ORF">RB653_006215</name>
</gene>
<dbReference type="PANTHER" id="PTHR35598">
    <property type="entry name" value="ENDOTOXIN_N DOMAIN-CONTAINING PROTEIN"/>
    <property type="match status" value="1"/>
</dbReference>
<organism evidence="1 2">
    <name type="scientific">Dictyostelium firmibasis</name>
    <dbReference type="NCBI Taxonomy" id="79012"/>
    <lineage>
        <taxon>Eukaryota</taxon>
        <taxon>Amoebozoa</taxon>
        <taxon>Evosea</taxon>
        <taxon>Eumycetozoa</taxon>
        <taxon>Dictyostelia</taxon>
        <taxon>Dictyosteliales</taxon>
        <taxon>Dictyosteliaceae</taxon>
        <taxon>Dictyostelium</taxon>
    </lineage>
</organism>
<evidence type="ECO:0000313" key="2">
    <source>
        <dbReference type="Proteomes" id="UP001344447"/>
    </source>
</evidence>
<keyword evidence="2" id="KW-1185">Reference proteome</keyword>
<comment type="caution">
    <text evidence="1">The sequence shown here is derived from an EMBL/GenBank/DDBJ whole genome shotgun (WGS) entry which is preliminary data.</text>
</comment>
<sequence length="483" mass="55515">MEESIIVVNNEFHNLPFSEKEELMKKQLIEIKNEIFQMTQSEVDTIVSGSRPRPANPFLNFFGSFLSNLIGNIPVVGPLAGAVFSTIWDLIFTKDDSKPGMPPQPRFLTDQEFKDYMEEFRRDMERIIDQRIDDLIIATCNSYLLDLKNVCDRWHEVIAWYEEEMGQGRHKSKNLENVPGYLKKSLPKGSEQFNSWELSAIRAEIVNRHGRCIIEMNRCMNYFTTVGGGIQNRQLMAGHVIQTCSFYIMIQRDVFFKGSDWGFVRQQINVIPGEISLFIDRAFNSFASAAMPNFKAGTFLSKYNTPELYNIYSTFAYLDLVRFPVTGKKLDVNPSNNTVVIPREFDDNRIKIVVNQYGALKEIPVTPILPQGILMEGVYDCDNWSAHSFRYTVRRPSRPFTRVTIRVANTGGIYAPYLRLFINGQRVSHVISSVKDMYFYNGSQSVYTSVTQTFNTPTTEFTVQLEGTISSEFSNHTLLEFEQ</sequence>
<dbReference type="AlphaFoldDB" id="A0AAN7YZZ9"/>
<dbReference type="GO" id="GO:0090729">
    <property type="term" value="F:toxin activity"/>
    <property type="evidence" value="ECO:0007669"/>
    <property type="project" value="InterPro"/>
</dbReference>
<evidence type="ECO:0000313" key="1">
    <source>
        <dbReference type="EMBL" id="KAK5584601.1"/>
    </source>
</evidence>
<dbReference type="SUPFAM" id="SSF56849">
    <property type="entry name" value="delta-Endotoxin (insectocide), N-terminal domain"/>
    <property type="match status" value="1"/>
</dbReference>
<dbReference type="EMBL" id="JAVFKY010000001">
    <property type="protein sequence ID" value="KAK5584601.1"/>
    <property type="molecule type" value="Genomic_DNA"/>
</dbReference>
<reference evidence="1 2" key="1">
    <citation type="submission" date="2023-11" db="EMBL/GenBank/DDBJ databases">
        <title>Dfirmibasis_genome.</title>
        <authorList>
            <person name="Edelbroek B."/>
            <person name="Kjellin J."/>
            <person name="Jerlstrom-Hultqvist J."/>
            <person name="Soderbom F."/>
        </authorList>
    </citation>
    <scope>NUCLEOTIDE SEQUENCE [LARGE SCALE GENOMIC DNA]</scope>
    <source>
        <strain evidence="1 2">TNS-C-14</strain>
    </source>
</reference>
<proteinExistence type="predicted"/>
<accession>A0AAN7YZZ9</accession>
<dbReference type="PANTHER" id="PTHR35598:SF3">
    <property type="entry name" value="N-TERMINAL DELTA ENDOTOXIN DOMAIN-CONTAINING PROTEIN-RELATED"/>
    <property type="match status" value="1"/>
</dbReference>
<dbReference type="Gene3D" id="1.20.190.10">
    <property type="entry name" value="Pesticidal crystal protein, N-terminal domain"/>
    <property type="match status" value="1"/>
</dbReference>
<dbReference type="Proteomes" id="UP001344447">
    <property type="component" value="Unassembled WGS sequence"/>
</dbReference>
<dbReference type="InterPro" id="IPR036716">
    <property type="entry name" value="Pest_crys_N_sf"/>
</dbReference>
<protein>
    <recommendedName>
        <fullName evidence="3">Pesticidal crystal protein N-terminal domain-containing protein</fullName>
    </recommendedName>
</protein>
<evidence type="ECO:0008006" key="3">
    <source>
        <dbReference type="Google" id="ProtNLM"/>
    </source>
</evidence>